<protein>
    <submittedName>
        <fullName evidence="2">Uncharacterized protein</fullName>
    </submittedName>
</protein>
<keyword evidence="1" id="KW-0472">Membrane</keyword>
<dbReference type="Proteomes" id="UP000265520">
    <property type="component" value="Unassembled WGS sequence"/>
</dbReference>
<reference evidence="2 3" key="1">
    <citation type="journal article" date="2018" name="Front. Plant Sci.">
        <title>Red Clover (Trifolium pratense) and Zigzag Clover (T. medium) - A Picture of Genomic Similarities and Differences.</title>
        <authorList>
            <person name="Dluhosova J."/>
            <person name="Istvanek J."/>
            <person name="Nedelnik J."/>
            <person name="Repkova J."/>
        </authorList>
    </citation>
    <scope>NUCLEOTIDE SEQUENCE [LARGE SCALE GENOMIC DNA]</scope>
    <source>
        <strain evidence="3">cv. 10/8</strain>
        <tissue evidence="2">Leaf</tissue>
    </source>
</reference>
<dbReference type="AlphaFoldDB" id="A0A392UGK1"/>
<accession>A0A392UGK1</accession>
<feature type="transmembrane region" description="Helical" evidence="1">
    <location>
        <begin position="36"/>
        <end position="57"/>
    </location>
</feature>
<keyword evidence="1" id="KW-1133">Transmembrane helix</keyword>
<feature type="non-terminal residue" evidence="2">
    <location>
        <position position="1"/>
    </location>
</feature>
<comment type="caution">
    <text evidence="2">The sequence shown here is derived from an EMBL/GenBank/DDBJ whole genome shotgun (WGS) entry which is preliminary data.</text>
</comment>
<organism evidence="2 3">
    <name type="scientific">Trifolium medium</name>
    <dbReference type="NCBI Taxonomy" id="97028"/>
    <lineage>
        <taxon>Eukaryota</taxon>
        <taxon>Viridiplantae</taxon>
        <taxon>Streptophyta</taxon>
        <taxon>Embryophyta</taxon>
        <taxon>Tracheophyta</taxon>
        <taxon>Spermatophyta</taxon>
        <taxon>Magnoliopsida</taxon>
        <taxon>eudicotyledons</taxon>
        <taxon>Gunneridae</taxon>
        <taxon>Pentapetalae</taxon>
        <taxon>rosids</taxon>
        <taxon>fabids</taxon>
        <taxon>Fabales</taxon>
        <taxon>Fabaceae</taxon>
        <taxon>Papilionoideae</taxon>
        <taxon>50 kb inversion clade</taxon>
        <taxon>NPAAA clade</taxon>
        <taxon>Hologalegina</taxon>
        <taxon>IRL clade</taxon>
        <taxon>Trifolieae</taxon>
        <taxon>Trifolium</taxon>
    </lineage>
</organism>
<proteinExistence type="predicted"/>
<dbReference type="EMBL" id="LXQA010784256">
    <property type="protein sequence ID" value="MCI70855.1"/>
    <property type="molecule type" value="Genomic_DNA"/>
</dbReference>
<evidence type="ECO:0000313" key="2">
    <source>
        <dbReference type="EMBL" id="MCI70855.1"/>
    </source>
</evidence>
<sequence length="63" mass="7046">RIVILPSLGSPKLMLTTLTLANDESWLNSSPPLARVPLFLVALALLAFFYVYVPWLGEKDMNE</sequence>
<keyword evidence="3" id="KW-1185">Reference proteome</keyword>
<evidence type="ECO:0000256" key="1">
    <source>
        <dbReference type="SAM" id="Phobius"/>
    </source>
</evidence>
<keyword evidence="1" id="KW-0812">Transmembrane</keyword>
<evidence type="ECO:0000313" key="3">
    <source>
        <dbReference type="Proteomes" id="UP000265520"/>
    </source>
</evidence>
<name>A0A392UGK1_9FABA</name>